<dbReference type="RefSeq" id="WP_348737514.1">
    <property type="nucleotide sequence ID" value="NZ_CAXJRC010000009.1"/>
</dbReference>
<evidence type="ECO:0000313" key="3">
    <source>
        <dbReference type="Proteomes" id="UP001497602"/>
    </source>
</evidence>
<gene>
    <name evidence="2" type="ORF">T190115A13A_180033</name>
</gene>
<dbReference type="EMBL" id="CAXJRC010000009">
    <property type="protein sequence ID" value="CAL2105704.1"/>
    <property type="molecule type" value="Genomic_DNA"/>
</dbReference>
<sequence>MKRNFIVGDEWVYYKVYSGVKTSDKILLNIIKPVANQLLSKNLIDKWFFIRYSDPKHHLRIRFHLVDVNKIGEVINTLFKELNSYYYNDVIWKVQLDSYQREIERYGSNTMVYSEYLFFYDSNMVVNFLDAVKDDEIRWLFSLKAIDSHLDQFGYPLEEKLSLLERLKIGYRSEFGKSKALNKGLNDRYRLNQKKIKEILEEKNSEYSPILTKILNEKNYLTKKTIKNIQDISENKKLEVDYDRLNMSYIHMLMNRLFRSKNRAHEMVCYDFLYRYYQSKVARMKYQKN</sequence>
<protein>
    <submittedName>
        <fullName evidence="2">Lantibiotic biosynthesis protein</fullName>
    </submittedName>
</protein>
<dbReference type="Pfam" id="PF14028">
    <property type="entry name" value="Lant_dehydr_C"/>
    <property type="match status" value="1"/>
</dbReference>
<name>A0ABP1FBI0_9FLAO</name>
<feature type="domain" description="Thiopeptide-type bacteriocin biosynthesis" evidence="1">
    <location>
        <begin position="11"/>
        <end position="277"/>
    </location>
</feature>
<dbReference type="InterPro" id="IPR023809">
    <property type="entry name" value="Thiopep_bacteriocin_synth_dom"/>
</dbReference>
<evidence type="ECO:0000313" key="2">
    <source>
        <dbReference type="EMBL" id="CAL2105704.1"/>
    </source>
</evidence>
<keyword evidence="3" id="KW-1185">Reference proteome</keyword>
<proteinExistence type="predicted"/>
<accession>A0ABP1FBI0</accession>
<dbReference type="Proteomes" id="UP001497602">
    <property type="component" value="Unassembled WGS sequence"/>
</dbReference>
<reference evidence="2 3" key="1">
    <citation type="submission" date="2024-05" db="EMBL/GenBank/DDBJ databases">
        <authorList>
            <person name="Duchaud E."/>
        </authorList>
    </citation>
    <scope>NUCLEOTIDE SEQUENCE [LARGE SCALE GENOMIC DNA]</scope>
    <source>
        <strain evidence="2">Ena-SAMPLE-TAB-13-05-2024-13:56:06:370-140305</strain>
    </source>
</reference>
<dbReference type="NCBIfam" id="TIGR03891">
    <property type="entry name" value="thiopep_ocin"/>
    <property type="match status" value="1"/>
</dbReference>
<comment type="caution">
    <text evidence="2">The sequence shown here is derived from an EMBL/GenBank/DDBJ whole genome shotgun (WGS) entry which is preliminary data.</text>
</comment>
<evidence type="ECO:0000259" key="1">
    <source>
        <dbReference type="Pfam" id="PF14028"/>
    </source>
</evidence>
<organism evidence="2 3">
    <name type="scientific">Tenacibaculum vairaonense</name>
    <dbReference type="NCBI Taxonomy" id="3137860"/>
    <lineage>
        <taxon>Bacteria</taxon>
        <taxon>Pseudomonadati</taxon>
        <taxon>Bacteroidota</taxon>
        <taxon>Flavobacteriia</taxon>
        <taxon>Flavobacteriales</taxon>
        <taxon>Flavobacteriaceae</taxon>
        <taxon>Tenacibaculum</taxon>
    </lineage>
</organism>